<dbReference type="Gene3D" id="3.60.10.10">
    <property type="entry name" value="Endonuclease/exonuclease/phosphatase"/>
    <property type="match status" value="1"/>
</dbReference>
<accession>A0AAU9VZE2</accession>
<dbReference type="Gene3D" id="1.10.150.280">
    <property type="entry name" value="AF1531-like domain"/>
    <property type="match status" value="1"/>
</dbReference>
<protein>
    <recommendedName>
        <fullName evidence="4">Endonuclease/exonuclease/phosphatase family domain-containing protein 1</fullName>
    </recommendedName>
</protein>
<gene>
    <name evidence="2" type="ORF">PMEA_00029058</name>
</gene>
<dbReference type="CDD" id="cd10283">
    <property type="entry name" value="MnuA_DNase1-like"/>
    <property type="match status" value="1"/>
</dbReference>
<dbReference type="SUPFAM" id="SSF56219">
    <property type="entry name" value="DNase I-like"/>
    <property type="match status" value="1"/>
</dbReference>
<organism evidence="2 3">
    <name type="scientific">Pocillopora meandrina</name>
    <dbReference type="NCBI Taxonomy" id="46732"/>
    <lineage>
        <taxon>Eukaryota</taxon>
        <taxon>Metazoa</taxon>
        <taxon>Cnidaria</taxon>
        <taxon>Anthozoa</taxon>
        <taxon>Hexacorallia</taxon>
        <taxon>Scleractinia</taxon>
        <taxon>Astrocoeniina</taxon>
        <taxon>Pocilloporidae</taxon>
        <taxon>Pocillopora</taxon>
    </lineage>
</organism>
<dbReference type="InterPro" id="IPR010994">
    <property type="entry name" value="RuvA_2-like"/>
</dbReference>
<dbReference type="PANTHER" id="PTHR21180:SF32">
    <property type="entry name" value="ENDONUCLEASE_EXONUCLEASE_PHOSPHATASE FAMILY DOMAIN-CONTAINING PROTEIN 1"/>
    <property type="match status" value="1"/>
</dbReference>
<comment type="caution">
    <text evidence="2">The sequence shown here is derived from an EMBL/GenBank/DDBJ whole genome shotgun (WGS) entry which is preliminary data.</text>
</comment>
<dbReference type="EMBL" id="CALNXJ010000006">
    <property type="protein sequence ID" value="CAH3040968.1"/>
    <property type="molecule type" value="Genomic_DNA"/>
</dbReference>
<evidence type="ECO:0008006" key="4">
    <source>
        <dbReference type="Google" id="ProtNLM"/>
    </source>
</evidence>
<dbReference type="Pfam" id="PF12836">
    <property type="entry name" value="HHH_3"/>
    <property type="match status" value="1"/>
</dbReference>
<dbReference type="PANTHER" id="PTHR21180">
    <property type="entry name" value="ENDONUCLEASE/EXONUCLEASE/PHOSPHATASE FAMILY DOMAIN-CONTAINING PROTEIN 1"/>
    <property type="match status" value="1"/>
</dbReference>
<feature type="region of interest" description="Disordered" evidence="1">
    <location>
        <begin position="20"/>
        <end position="47"/>
    </location>
</feature>
<evidence type="ECO:0000256" key="1">
    <source>
        <dbReference type="SAM" id="MobiDB-lite"/>
    </source>
</evidence>
<dbReference type="Proteomes" id="UP001159428">
    <property type="component" value="Unassembled WGS sequence"/>
</dbReference>
<proteinExistence type="predicted"/>
<evidence type="ECO:0000313" key="2">
    <source>
        <dbReference type="EMBL" id="CAH3040968.1"/>
    </source>
</evidence>
<sequence>MGCKCSKFCRQTRNETKKTTGIEIKGTGSGRNDERNQESGSELEERQPLTVCAEDQEAKNRLTQVGINEEIANELLLLRGKGSLKTTRDIVTVLEKYNADYKVAIEQLDSNTLVRVNSLGNLSVEKVEKKGIFSFKSVEEKGFVDSEEKIDINTASVELLESIKGIGPILAGRIVAHREEHGPFAELGDIVSVRGVSKKLLDNVMSQVTVTSAKIPKIPKITPYLINNNTLRIASWNLQSFSSDKADNAGVKEVICCTVLENGLDILAIQEIGDTNALIKIKDELNSPTSETVKTLKTVEQHWECCISDISGKMFRSVEYNGFLWNAARGISLKSSALLEKPKGGQKQFARRPYLGFFKAKKFDFVLVSVHLKAAGLGNSDLERLKEELARVPALITALQSHIPGENDMMVLGDFNLGPDLDMEEFDAMREGGLANLISASTFTNISTKNMEGSKNYDNIWISKHAKSNHFTGKSGVIRERLTHPSIPDGRWSWNGVVSDHCPVWAEFYCDRDFDDTEGLVSVEDIAIDGKEIID</sequence>
<keyword evidence="3" id="KW-1185">Reference proteome</keyword>
<reference evidence="2 3" key="1">
    <citation type="submission" date="2022-05" db="EMBL/GenBank/DDBJ databases">
        <authorList>
            <consortium name="Genoscope - CEA"/>
            <person name="William W."/>
        </authorList>
    </citation>
    <scope>NUCLEOTIDE SEQUENCE [LARGE SCALE GENOMIC DNA]</scope>
</reference>
<evidence type="ECO:0000313" key="3">
    <source>
        <dbReference type="Proteomes" id="UP001159428"/>
    </source>
</evidence>
<dbReference type="InterPro" id="IPR036691">
    <property type="entry name" value="Endo/exonu/phosph_ase_sf"/>
</dbReference>
<name>A0AAU9VZE2_9CNID</name>
<dbReference type="GO" id="GO:0005886">
    <property type="term" value="C:plasma membrane"/>
    <property type="evidence" value="ECO:0007669"/>
    <property type="project" value="TreeGrafter"/>
</dbReference>
<dbReference type="SUPFAM" id="SSF47781">
    <property type="entry name" value="RuvA domain 2-like"/>
    <property type="match status" value="1"/>
</dbReference>
<dbReference type="InterPro" id="IPR051675">
    <property type="entry name" value="Endo/Exo/Phosphatase_dom_1"/>
</dbReference>
<dbReference type="AlphaFoldDB" id="A0AAU9VZE2"/>
<feature type="compositionally biased region" description="Basic and acidic residues" evidence="1">
    <location>
        <begin position="31"/>
        <end position="47"/>
    </location>
</feature>